<dbReference type="RefSeq" id="WP_067373727.1">
    <property type="nucleotide sequence ID" value="NZ_JBIUBN010000018.1"/>
</dbReference>
<organism evidence="1 2">
    <name type="scientific">Micromonospora rosaria</name>
    <dbReference type="NCBI Taxonomy" id="47874"/>
    <lineage>
        <taxon>Bacteria</taxon>
        <taxon>Bacillati</taxon>
        <taxon>Actinomycetota</taxon>
        <taxon>Actinomycetes</taxon>
        <taxon>Micromonosporales</taxon>
        <taxon>Micromonosporaceae</taxon>
        <taxon>Micromonospora</taxon>
    </lineage>
</organism>
<reference evidence="1 2" key="1">
    <citation type="submission" date="2016-01" db="EMBL/GenBank/DDBJ databases">
        <title>Whole genome sequence and analysis of Micromonospora rosaria DSM 803, which can produce antibacterial substance rosamicin.</title>
        <authorList>
            <person name="Yang H."/>
            <person name="He X."/>
            <person name="Zhu D."/>
        </authorList>
    </citation>
    <scope>NUCLEOTIDE SEQUENCE [LARGE SCALE GENOMIC DNA]</scope>
    <source>
        <strain evidence="1 2">DSM 803</strain>
    </source>
</reference>
<sequence>MRAEYPDTQHEWLDADAGPVVRPYTLTGGRVRPAVEGFDLVAFVLADPAADLDGHPRLHPEHRRLVELARRPVPVAELAARLDLALGVVRVLLGDLLAGGLVSVHEPPRGPFLPDDNILKAVVSGLRAL</sequence>
<keyword evidence="2" id="KW-1185">Reference proteome</keyword>
<dbReference type="Proteomes" id="UP000070620">
    <property type="component" value="Unassembled WGS sequence"/>
</dbReference>
<dbReference type="PANTHER" id="PTHR36221">
    <property type="entry name" value="DUF742 DOMAIN-CONTAINING PROTEIN"/>
    <property type="match status" value="1"/>
</dbReference>
<comment type="caution">
    <text evidence="1">The sequence shown here is derived from an EMBL/GenBank/DDBJ whole genome shotgun (WGS) entry which is preliminary data.</text>
</comment>
<proteinExistence type="predicted"/>
<dbReference type="PANTHER" id="PTHR36221:SF1">
    <property type="entry name" value="DUF742 DOMAIN-CONTAINING PROTEIN"/>
    <property type="match status" value="1"/>
</dbReference>
<accession>A0A136PIT2</accession>
<dbReference type="EMBL" id="LRQV01000209">
    <property type="protein sequence ID" value="KXK58322.1"/>
    <property type="molecule type" value="Genomic_DNA"/>
</dbReference>
<dbReference type="OrthoDB" id="3217123at2"/>
<evidence type="ECO:0008006" key="3">
    <source>
        <dbReference type="Google" id="ProtNLM"/>
    </source>
</evidence>
<dbReference type="InterPro" id="IPR007995">
    <property type="entry name" value="DUF742"/>
</dbReference>
<evidence type="ECO:0000313" key="2">
    <source>
        <dbReference type="Proteomes" id="UP000070620"/>
    </source>
</evidence>
<dbReference type="AlphaFoldDB" id="A0A136PIT2"/>
<name>A0A136PIT2_9ACTN</name>
<gene>
    <name evidence="1" type="ORF">AWW66_30410</name>
</gene>
<evidence type="ECO:0000313" key="1">
    <source>
        <dbReference type="EMBL" id="KXK58322.1"/>
    </source>
</evidence>
<protein>
    <recommendedName>
        <fullName evidence="3">DUF742 domain-containing protein</fullName>
    </recommendedName>
</protein>
<dbReference type="Pfam" id="PF05331">
    <property type="entry name" value="DUF742"/>
    <property type="match status" value="1"/>
</dbReference>